<dbReference type="AlphaFoldDB" id="A0A3B0VYH7"/>
<gene>
    <name evidence="1" type="ORF">MNBD_CHLOROFLEXI01-4699</name>
</gene>
<protein>
    <submittedName>
        <fullName evidence="1">Uncharacterized protein</fullName>
    </submittedName>
</protein>
<name>A0A3B0VYH7_9ZZZZ</name>
<reference evidence="1" key="1">
    <citation type="submission" date="2018-06" db="EMBL/GenBank/DDBJ databases">
        <authorList>
            <person name="Zhirakovskaya E."/>
        </authorList>
    </citation>
    <scope>NUCLEOTIDE SEQUENCE</scope>
</reference>
<organism evidence="1">
    <name type="scientific">hydrothermal vent metagenome</name>
    <dbReference type="NCBI Taxonomy" id="652676"/>
    <lineage>
        <taxon>unclassified sequences</taxon>
        <taxon>metagenomes</taxon>
        <taxon>ecological metagenomes</taxon>
    </lineage>
</organism>
<dbReference type="EMBL" id="UOEU01000878">
    <property type="protein sequence ID" value="VAW41989.1"/>
    <property type="molecule type" value="Genomic_DNA"/>
</dbReference>
<accession>A0A3B0VYH7</accession>
<proteinExistence type="predicted"/>
<evidence type="ECO:0000313" key="1">
    <source>
        <dbReference type="EMBL" id="VAW41989.1"/>
    </source>
</evidence>
<sequence length="133" mass="14737">MSDEQTHLKIEIPMEDETPFVPEQSQTAASAVKSQASKAAKRAWNSNLRKKATGGMKRGATAVAAKSQKVVQERMVKTAEEQARRQAEALKTKLRETDWQHEAKQSTASGLRWLSAKLAQLATRFSPSSEPEE</sequence>